<accession>A0A9P6GVL0</accession>
<sequence length="325" mass="38187">MFKATSNDISFNKINRDENTTVEDNDIIDDNNMDILDRFLNEENLEDFSDEYFDNESLCSFSELLNNINQTTVRHPTKIQYGTFKNQRNISSYSTNNSAPYGTNNIKGESKINRVCDSSKNIIRKPNPFKKTFIEKISILNENNPCKMQIYRNIIERVIRILNNIIDFYRISTIKKIEVNNINNIENVHSLNNQIEQTIIQLREQIPKHPLEINEAIKMLDYKLEIMTGEFYGVINERKDKIYNPMCNITNILKNSFITIYHRDLIILLFKELISNKENLVELNSIFLQSMNNYIDNFCFNSATDDLFLLKIIFVLKTVNKKTKS</sequence>
<evidence type="ECO:0000313" key="1">
    <source>
        <dbReference type="EMBL" id="KAF9760817.1"/>
    </source>
</evidence>
<protein>
    <submittedName>
        <fullName evidence="1">Uncharacterized protein</fullName>
    </submittedName>
</protein>
<dbReference type="Proteomes" id="UP000740883">
    <property type="component" value="Unassembled WGS sequence"/>
</dbReference>
<reference evidence="1 2" key="1">
    <citation type="journal article" date="2020" name="Genome Biol. Evol.">
        <title>Comparative genomics of strictly vertically transmitted, feminizing microsporidia endosymbionts of amphipod crustaceans.</title>
        <authorList>
            <person name="Cormier A."/>
            <person name="Chebbi M.A."/>
            <person name="Giraud I."/>
            <person name="Wattier R."/>
            <person name="Teixeira M."/>
            <person name="Gilbert C."/>
            <person name="Rigaud T."/>
            <person name="Cordaux R."/>
        </authorList>
    </citation>
    <scope>NUCLEOTIDE SEQUENCE [LARGE SCALE GENOMIC DNA]</scope>
    <source>
        <strain evidence="1 2">Ou3-Ou53</strain>
    </source>
</reference>
<dbReference type="AlphaFoldDB" id="A0A9P6GVL0"/>
<dbReference type="EMBL" id="SBJO01000507">
    <property type="protein sequence ID" value="KAF9760817.1"/>
    <property type="molecule type" value="Genomic_DNA"/>
</dbReference>
<proteinExistence type="predicted"/>
<evidence type="ECO:0000313" key="2">
    <source>
        <dbReference type="Proteomes" id="UP000740883"/>
    </source>
</evidence>
<keyword evidence="2" id="KW-1185">Reference proteome</keyword>
<feature type="non-terminal residue" evidence="1">
    <location>
        <position position="325"/>
    </location>
</feature>
<name>A0A9P6GVL0_9MICR</name>
<organism evidence="1 2">
    <name type="scientific">Nosema granulosis</name>
    <dbReference type="NCBI Taxonomy" id="83296"/>
    <lineage>
        <taxon>Eukaryota</taxon>
        <taxon>Fungi</taxon>
        <taxon>Fungi incertae sedis</taxon>
        <taxon>Microsporidia</taxon>
        <taxon>Nosematidae</taxon>
        <taxon>Nosema</taxon>
    </lineage>
</organism>
<gene>
    <name evidence="1" type="ORF">NGRA_3008</name>
</gene>
<comment type="caution">
    <text evidence="1">The sequence shown here is derived from an EMBL/GenBank/DDBJ whole genome shotgun (WGS) entry which is preliminary data.</text>
</comment>